<dbReference type="Pfam" id="PF03644">
    <property type="entry name" value="Glyco_hydro_85"/>
    <property type="match status" value="1"/>
</dbReference>
<evidence type="ECO:0000313" key="3">
    <source>
        <dbReference type="EMBL" id="KAL0840819.1"/>
    </source>
</evidence>
<accession>A0ABD0TC29</accession>
<proteinExistence type="predicted"/>
<protein>
    <recommendedName>
        <fullName evidence="2">Cytosolic endo-beta-N-acetylglucosaminidase TIM barrel domain-containing protein</fullName>
    </recommendedName>
</protein>
<dbReference type="Gene3D" id="2.60.120.260">
    <property type="entry name" value="Galactose-binding domain-like"/>
    <property type="match status" value="1"/>
</dbReference>
<dbReference type="GO" id="GO:0005829">
    <property type="term" value="C:cytosol"/>
    <property type="evidence" value="ECO:0007669"/>
    <property type="project" value="UniProtKB-SubCell"/>
</dbReference>
<dbReference type="CDD" id="cd06547">
    <property type="entry name" value="GH85_ENGase"/>
    <property type="match status" value="1"/>
</dbReference>
<dbReference type="InterPro" id="IPR032979">
    <property type="entry name" value="ENGase"/>
</dbReference>
<dbReference type="InterPro" id="IPR017853">
    <property type="entry name" value="GH"/>
</dbReference>
<dbReference type="PANTHER" id="PTHR13246:SF1">
    <property type="entry name" value="CYTOSOLIC ENDO-BETA-N-ACETYLGLUCOSAMINIDASE"/>
    <property type="match status" value="1"/>
</dbReference>
<dbReference type="GO" id="GO:0033925">
    <property type="term" value="F:mannosyl-glycoprotein endo-beta-N-acetylglucosaminidase activity"/>
    <property type="evidence" value="ECO:0007669"/>
    <property type="project" value="UniProtKB-EC"/>
</dbReference>
<dbReference type="AlphaFoldDB" id="A0ABD0TC29"/>
<feature type="domain" description="Cytosolic endo-beta-N-acetylglucosaminidase TIM barrel" evidence="2">
    <location>
        <begin position="102"/>
        <end position="393"/>
    </location>
</feature>
<feature type="compositionally biased region" description="Acidic residues" evidence="1">
    <location>
        <begin position="580"/>
        <end position="590"/>
    </location>
</feature>
<organism evidence="3 4">
    <name type="scientific">Loxostege sticticalis</name>
    <name type="common">Beet webworm moth</name>
    <dbReference type="NCBI Taxonomy" id="481309"/>
    <lineage>
        <taxon>Eukaryota</taxon>
        <taxon>Metazoa</taxon>
        <taxon>Ecdysozoa</taxon>
        <taxon>Arthropoda</taxon>
        <taxon>Hexapoda</taxon>
        <taxon>Insecta</taxon>
        <taxon>Pterygota</taxon>
        <taxon>Neoptera</taxon>
        <taxon>Endopterygota</taxon>
        <taxon>Lepidoptera</taxon>
        <taxon>Glossata</taxon>
        <taxon>Ditrysia</taxon>
        <taxon>Pyraloidea</taxon>
        <taxon>Crambidae</taxon>
        <taxon>Pyraustinae</taxon>
        <taxon>Loxostege</taxon>
    </lineage>
</organism>
<gene>
    <name evidence="3" type="ORF">ABMA28_014627</name>
</gene>
<dbReference type="EMBL" id="JBEDNZ010000006">
    <property type="protein sequence ID" value="KAL0840819.1"/>
    <property type="molecule type" value="Genomic_DNA"/>
</dbReference>
<comment type="caution">
    <text evidence="3">The sequence shown here is derived from an EMBL/GenBank/DDBJ whole genome shotgun (WGS) entry which is preliminary data.</text>
</comment>
<dbReference type="InterPro" id="IPR005201">
    <property type="entry name" value="TIM_ENGase"/>
</dbReference>
<reference evidence="3 4" key="1">
    <citation type="submission" date="2024-06" db="EMBL/GenBank/DDBJ databases">
        <title>A chromosome-level genome assembly of beet webworm, Loxostege sticticalis.</title>
        <authorList>
            <person name="Zhang Y."/>
        </authorList>
    </citation>
    <scope>NUCLEOTIDE SEQUENCE [LARGE SCALE GENOMIC DNA]</scope>
    <source>
        <strain evidence="3">AQ028</strain>
        <tissue evidence="3">Male pupae</tissue>
    </source>
</reference>
<dbReference type="SUPFAM" id="SSF51445">
    <property type="entry name" value="(Trans)glycosidases"/>
    <property type="match status" value="1"/>
</dbReference>
<evidence type="ECO:0000259" key="2">
    <source>
        <dbReference type="Pfam" id="PF03644"/>
    </source>
</evidence>
<dbReference type="Gene3D" id="3.20.20.80">
    <property type="entry name" value="Glycosidases"/>
    <property type="match status" value="1"/>
</dbReference>
<dbReference type="Proteomes" id="UP001549921">
    <property type="component" value="Unassembled WGS sequence"/>
</dbReference>
<evidence type="ECO:0000256" key="1">
    <source>
        <dbReference type="SAM" id="MobiDB-lite"/>
    </source>
</evidence>
<sequence length="809" mass="93091">MSSILHEDDELTCKPIDTYTDIWLFLENLPPWRSLCKELNPHSKQLIKNEDLKKGLRSVVSRVFQDGPETFCHFDPDADEGERKDEKSLPKTLVCHDMANGYHDDSFIDGTGNYDAYTFYNWSGIDIFCYFSHHLITIPPLGWINVGHAHGVKVIGTVITEWAEGIAFWHKILESEYEYKNFASALVAIAKTLKFDGWLLNIENKIEKPDVLLNFVRHLHTILHQELKDPVLIWYDSVTVEGNLNWQNALNNKNKAFFDACDGFFTNYSWTEEDVESSAKEAGDRLKDLFIGIDVWGRNFYGGGQFNVEEAIDIAHSNGCSLAIFAPAWTHEAMTMDKHDVLNSVALSDDLDKYQQFLLRDRALWDSIWYYLNTRLPCTLPFKTSFCRGQGKKRRLYGEVLCPVPWYNLRHMQYQPNSSHGPHGYLLSTIEHIVHASHHGILRNSQGIIKYRESHVALETIKSSEQHVEESTFNPKSDSVSVLAEEIGEPINTNTSNEQCDKPKSLPAKIKNIFKHIFRRKPAKTEQENVIEEEPICKPKPVQEQTKLEKPASERPVIFNDKNDVVSPDPIKDQGKNKDEDVEEHDDDDETELNLFKGRSMVQMSVNILLKSNAKRRYGLAYVREERQCLEVYFEDSFIGGSCLKVNPSDPLSPERRSIRIFHCDFFCEDALIVCVVTKHLREFEEQYLNVKFNMIDGDGMEHRVVLIGRTLTHARNPQDSASCFINIYPFTNAEAEFKDIQKYLLLNEPDLYVPVENSYNWTVRYYEILLPGSRVTSVYCDTALERGPILLGHIGICPRPRVSIFLDT</sequence>
<name>A0ABD0TC29_LOXSC</name>
<evidence type="ECO:0000313" key="4">
    <source>
        <dbReference type="Proteomes" id="UP001549921"/>
    </source>
</evidence>
<feature type="region of interest" description="Disordered" evidence="1">
    <location>
        <begin position="541"/>
        <end position="590"/>
    </location>
</feature>
<dbReference type="PANTHER" id="PTHR13246">
    <property type="entry name" value="ENDO BETA N-ACETYLGLUCOSAMINIDASE"/>
    <property type="match status" value="1"/>
</dbReference>
<feature type="compositionally biased region" description="Basic and acidic residues" evidence="1">
    <location>
        <begin position="570"/>
        <end position="579"/>
    </location>
</feature>